<comment type="pathway">
    <text evidence="3">Cofactor biosynthesis; adenosylcobalamin biosynthesis.</text>
</comment>
<keyword evidence="5" id="KW-0169">Cobalamin biosynthesis</keyword>
<dbReference type="Gene3D" id="3.90.1150.10">
    <property type="entry name" value="Aspartate Aminotransferase, domain 1"/>
    <property type="match status" value="1"/>
</dbReference>
<sequence>MKNFDHGGNVFAVARSLGVRPEEILDFSASINPLGMAPVVKEALLSSLDRLMHYPDSDAVELSRAVAAFHGLDEASICVSNGSTELIYLLPRLVKGKRALIVAPAFSEYANALAREGWEIAYLDLAAHDGFSLSLQALEERLAEGFDALFLCNPGNPTGKLLPPATIEKVCALCRSNGTFLVLDEAFMDFCEEESAKHLIVKGGGVVLRSLTKFFAIPGLRLGYALGSASVIAGLAALREPWSVNTPAQAAGIAALSDHDYRQRTMRFVAAERAFLAAGLAALAGCKPYPAAANYLLVEIKGGPSAADLRERLLGRGILIRDCSTFHGLDDRFFRVAVRGREENERLVEQLAKVLRL</sequence>
<accession>A5GDT4</accession>
<keyword evidence="7 11" id="KW-0456">Lyase</keyword>
<dbReference type="CDD" id="cd00609">
    <property type="entry name" value="AAT_like"/>
    <property type="match status" value="1"/>
</dbReference>
<evidence type="ECO:0000256" key="8">
    <source>
        <dbReference type="ARBA" id="ARBA00029996"/>
    </source>
</evidence>
<dbReference type="GO" id="GO:0048472">
    <property type="term" value="F:threonine-phosphate decarboxylase activity"/>
    <property type="evidence" value="ECO:0007669"/>
    <property type="project" value="UniProtKB-EC"/>
</dbReference>
<dbReference type="PROSITE" id="PS00105">
    <property type="entry name" value="AA_TRANSFER_CLASS_1"/>
    <property type="match status" value="1"/>
</dbReference>
<gene>
    <name evidence="11" type="ordered locus">Gura_0043</name>
</gene>
<protein>
    <recommendedName>
        <fullName evidence="4">threonine-phosphate decarboxylase</fullName>
        <ecNumber evidence="4">4.1.1.81</ecNumber>
    </recommendedName>
    <alternativeName>
        <fullName evidence="8">L-threonine-O-3-phosphate decarboxylase</fullName>
    </alternativeName>
</protein>
<dbReference type="STRING" id="351605.Gura_0043"/>
<dbReference type="KEGG" id="gur:Gura_0043"/>
<dbReference type="InterPro" id="IPR015424">
    <property type="entry name" value="PyrdxlP-dep_Trfase"/>
</dbReference>
<dbReference type="AlphaFoldDB" id="A5GDT4"/>
<reference evidence="11 12" key="1">
    <citation type="submission" date="2007-05" db="EMBL/GenBank/DDBJ databases">
        <title>Complete sequence of Geobacter uraniireducens Rf4.</title>
        <authorList>
            <consortium name="US DOE Joint Genome Institute"/>
            <person name="Copeland A."/>
            <person name="Lucas S."/>
            <person name="Lapidus A."/>
            <person name="Barry K."/>
            <person name="Detter J.C."/>
            <person name="Glavina del Rio T."/>
            <person name="Hammon N."/>
            <person name="Israni S."/>
            <person name="Dalin E."/>
            <person name="Tice H."/>
            <person name="Pitluck S."/>
            <person name="Chertkov O."/>
            <person name="Brettin T."/>
            <person name="Bruce D."/>
            <person name="Han C."/>
            <person name="Schmutz J."/>
            <person name="Larimer F."/>
            <person name="Land M."/>
            <person name="Hauser L."/>
            <person name="Kyrpides N."/>
            <person name="Mikhailova N."/>
            <person name="Shelobolina E."/>
            <person name="Aklujkar M."/>
            <person name="Lovley D."/>
            <person name="Richardson P."/>
        </authorList>
    </citation>
    <scope>NUCLEOTIDE SEQUENCE [LARGE SCALE GENOMIC DNA]</scope>
    <source>
        <strain evidence="11 12">Rf4</strain>
    </source>
</reference>
<evidence type="ECO:0000256" key="9">
    <source>
        <dbReference type="ARBA" id="ARBA00048531"/>
    </source>
</evidence>
<name>A5GDT4_GEOUR</name>
<dbReference type="InterPro" id="IPR004839">
    <property type="entry name" value="Aminotransferase_I/II_large"/>
</dbReference>
<comment type="catalytic activity">
    <reaction evidence="9">
        <text>O-phospho-L-threonine + H(+) = (R)-1-aminopropan-2-yl phosphate + CO2</text>
        <dbReference type="Rhea" id="RHEA:11492"/>
        <dbReference type="ChEBI" id="CHEBI:15378"/>
        <dbReference type="ChEBI" id="CHEBI:16526"/>
        <dbReference type="ChEBI" id="CHEBI:58563"/>
        <dbReference type="ChEBI" id="CHEBI:58675"/>
        <dbReference type="EC" id="4.1.1.81"/>
    </reaction>
</comment>
<evidence type="ECO:0000313" key="12">
    <source>
        <dbReference type="Proteomes" id="UP000006695"/>
    </source>
</evidence>
<dbReference type="InterPro" id="IPR005860">
    <property type="entry name" value="CobD"/>
</dbReference>
<dbReference type="EMBL" id="CP000698">
    <property type="protein sequence ID" value="ABQ24261.1"/>
    <property type="molecule type" value="Genomic_DNA"/>
</dbReference>
<dbReference type="InterPro" id="IPR015421">
    <property type="entry name" value="PyrdxlP-dep_Trfase_major"/>
</dbReference>
<dbReference type="Pfam" id="PF00155">
    <property type="entry name" value="Aminotran_1_2"/>
    <property type="match status" value="1"/>
</dbReference>
<evidence type="ECO:0000256" key="6">
    <source>
        <dbReference type="ARBA" id="ARBA00022898"/>
    </source>
</evidence>
<evidence type="ECO:0000256" key="1">
    <source>
        <dbReference type="ARBA" id="ARBA00001933"/>
    </source>
</evidence>
<dbReference type="OrthoDB" id="9813612at2"/>
<keyword evidence="6" id="KW-0663">Pyridoxal phosphate</keyword>
<keyword evidence="12" id="KW-1185">Reference proteome</keyword>
<dbReference type="SUPFAM" id="SSF53383">
    <property type="entry name" value="PLP-dependent transferases"/>
    <property type="match status" value="1"/>
</dbReference>
<evidence type="ECO:0000256" key="5">
    <source>
        <dbReference type="ARBA" id="ARBA00022573"/>
    </source>
</evidence>
<dbReference type="PANTHER" id="PTHR42885">
    <property type="entry name" value="HISTIDINOL-PHOSPHATE AMINOTRANSFERASE-RELATED"/>
    <property type="match status" value="1"/>
</dbReference>
<evidence type="ECO:0000313" key="11">
    <source>
        <dbReference type="EMBL" id="ABQ24261.1"/>
    </source>
</evidence>
<dbReference type="RefSeq" id="WP_011936990.1">
    <property type="nucleotide sequence ID" value="NC_009483.1"/>
</dbReference>
<evidence type="ECO:0000259" key="10">
    <source>
        <dbReference type="Pfam" id="PF00155"/>
    </source>
</evidence>
<dbReference type="GO" id="GO:0030170">
    <property type="term" value="F:pyridoxal phosphate binding"/>
    <property type="evidence" value="ECO:0007669"/>
    <property type="project" value="InterPro"/>
</dbReference>
<evidence type="ECO:0000256" key="2">
    <source>
        <dbReference type="ARBA" id="ARBA00003444"/>
    </source>
</evidence>
<dbReference type="Proteomes" id="UP000006695">
    <property type="component" value="Chromosome"/>
</dbReference>
<organism evidence="11 12">
    <name type="scientific">Geotalea uraniireducens (strain Rf4)</name>
    <name type="common">Geobacter uraniireducens</name>
    <dbReference type="NCBI Taxonomy" id="351605"/>
    <lineage>
        <taxon>Bacteria</taxon>
        <taxon>Pseudomonadati</taxon>
        <taxon>Thermodesulfobacteriota</taxon>
        <taxon>Desulfuromonadia</taxon>
        <taxon>Geobacterales</taxon>
        <taxon>Geobacteraceae</taxon>
        <taxon>Geotalea</taxon>
    </lineage>
</organism>
<proteinExistence type="predicted"/>
<dbReference type="NCBIfam" id="TIGR01140">
    <property type="entry name" value="L_thr_O3P_dcar"/>
    <property type="match status" value="1"/>
</dbReference>
<dbReference type="UniPathway" id="UPA00148"/>
<feature type="domain" description="Aminotransferase class I/classII large" evidence="10">
    <location>
        <begin position="23"/>
        <end position="351"/>
    </location>
</feature>
<dbReference type="InterPro" id="IPR015422">
    <property type="entry name" value="PyrdxlP-dep_Trfase_small"/>
</dbReference>
<evidence type="ECO:0000256" key="3">
    <source>
        <dbReference type="ARBA" id="ARBA00004953"/>
    </source>
</evidence>
<dbReference type="PANTHER" id="PTHR42885:SF1">
    <property type="entry name" value="THREONINE-PHOSPHATE DECARBOXYLASE"/>
    <property type="match status" value="1"/>
</dbReference>
<comment type="cofactor">
    <cofactor evidence="1">
        <name>pyridoxal 5'-phosphate</name>
        <dbReference type="ChEBI" id="CHEBI:597326"/>
    </cofactor>
</comment>
<dbReference type="GO" id="GO:0009236">
    <property type="term" value="P:cobalamin biosynthetic process"/>
    <property type="evidence" value="ECO:0007669"/>
    <property type="project" value="UniProtKB-UniPathway"/>
</dbReference>
<dbReference type="EC" id="4.1.1.81" evidence="4"/>
<comment type="function">
    <text evidence="2">Decarboxylates L-threonine-O-3-phosphate to yield (R)-1-amino-2-propanol O-2-phosphate, the precursor for the linkage between the nucleotide loop and the corrin ring in cobalamin.</text>
</comment>
<dbReference type="HOGENOM" id="CLU_017584_3_2_7"/>
<evidence type="ECO:0000256" key="4">
    <source>
        <dbReference type="ARBA" id="ARBA00012285"/>
    </source>
</evidence>
<dbReference type="Gene3D" id="3.40.640.10">
    <property type="entry name" value="Type I PLP-dependent aspartate aminotransferase-like (Major domain)"/>
    <property type="match status" value="1"/>
</dbReference>
<evidence type="ECO:0000256" key="7">
    <source>
        <dbReference type="ARBA" id="ARBA00023239"/>
    </source>
</evidence>
<dbReference type="InterPro" id="IPR004838">
    <property type="entry name" value="NHTrfase_class1_PyrdxlP-BS"/>
</dbReference>